<evidence type="ECO:0000259" key="8">
    <source>
        <dbReference type="Pfam" id="PF00892"/>
    </source>
</evidence>
<dbReference type="InterPro" id="IPR000620">
    <property type="entry name" value="EamA_dom"/>
</dbReference>
<evidence type="ECO:0000256" key="2">
    <source>
        <dbReference type="ARBA" id="ARBA00007635"/>
    </source>
</evidence>
<evidence type="ECO:0000313" key="9">
    <source>
        <dbReference type="EMBL" id="KAG6485459.1"/>
    </source>
</evidence>
<keyword evidence="10" id="KW-1185">Reference proteome</keyword>
<comment type="similarity">
    <text evidence="2 6">Belongs to the drug/metabolite transporter (DMT) superfamily. Plant drug/metabolite exporter (P-DME) (TC 2.A.7.4) family.</text>
</comment>
<dbReference type="InterPro" id="IPR037185">
    <property type="entry name" value="EmrE-like"/>
</dbReference>
<dbReference type="Proteomes" id="UP000734854">
    <property type="component" value="Unassembled WGS sequence"/>
</dbReference>
<feature type="domain" description="EamA" evidence="8">
    <location>
        <begin position="221"/>
        <end position="356"/>
    </location>
</feature>
<dbReference type="SUPFAM" id="SSF103481">
    <property type="entry name" value="Multidrug resistance efflux transporter EmrE"/>
    <property type="match status" value="2"/>
</dbReference>
<dbReference type="PANTHER" id="PTHR31218">
    <property type="entry name" value="WAT1-RELATED PROTEIN"/>
    <property type="match status" value="1"/>
</dbReference>
<evidence type="ECO:0000256" key="1">
    <source>
        <dbReference type="ARBA" id="ARBA00004141"/>
    </source>
</evidence>
<accession>A0A8J5F8Q8</accession>
<evidence type="ECO:0000256" key="6">
    <source>
        <dbReference type="RuleBase" id="RU363077"/>
    </source>
</evidence>
<feature type="transmembrane region" description="Helical" evidence="6">
    <location>
        <begin position="67"/>
        <end position="86"/>
    </location>
</feature>
<evidence type="ECO:0000256" key="3">
    <source>
        <dbReference type="ARBA" id="ARBA00022692"/>
    </source>
</evidence>
<comment type="subcellular location">
    <subcellularLocation>
        <location evidence="1 6">Membrane</location>
        <topology evidence="1 6">Multi-pass membrane protein</topology>
    </subcellularLocation>
</comment>
<evidence type="ECO:0000256" key="4">
    <source>
        <dbReference type="ARBA" id="ARBA00022989"/>
    </source>
</evidence>
<evidence type="ECO:0000313" key="10">
    <source>
        <dbReference type="Proteomes" id="UP000734854"/>
    </source>
</evidence>
<name>A0A8J5F8Q8_ZINOF</name>
<keyword evidence="5 6" id="KW-0472">Membrane</keyword>
<feature type="domain" description="EamA" evidence="8">
    <location>
        <begin position="38"/>
        <end position="182"/>
    </location>
</feature>
<dbReference type="GO" id="GO:0022857">
    <property type="term" value="F:transmembrane transporter activity"/>
    <property type="evidence" value="ECO:0007669"/>
    <property type="project" value="InterPro"/>
</dbReference>
<feature type="transmembrane region" description="Helical" evidence="6">
    <location>
        <begin position="171"/>
        <end position="191"/>
    </location>
</feature>
<feature type="transmembrane region" description="Helical" evidence="6">
    <location>
        <begin position="117"/>
        <end position="135"/>
    </location>
</feature>
<feature type="transmembrane region" description="Helical" evidence="6">
    <location>
        <begin position="248"/>
        <end position="270"/>
    </location>
</feature>
<feature type="transmembrane region" description="Helical" evidence="6">
    <location>
        <begin position="312"/>
        <end position="332"/>
    </location>
</feature>
<protein>
    <recommendedName>
        <fullName evidence="6">WAT1-related protein</fullName>
    </recommendedName>
</protein>
<organism evidence="9 10">
    <name type="scientific">Zingiber officinale</name>
    <name type="common">Ginger</name>
    <name type="synonym">Amomum zingiber</name>
    <dbReference type="NCBI Taxonomy" id="94328"/>
    <lineage>
        <taxon>Eukaryota</taxon>
        <taxon>Viridiplantae</taxon>
        <taxon>Streptophyta</taxon>
        <taxon>Embryophyta</taxon>
        <taxon>Tracheophyta</taxon>
        <taxon>Spermatophyta</taxon>
        <taxon>Magnoliopsida</taxon>
        <taxon>Liliopsida</taxon>
        <taxon>Zingiberales</taxon>
        <taxon>Zingiberaceae</taxon>
        <taxon>Zingiber</taxon>
    </lineage>
</organism>
<feature type="transmembrane region" description="Helical" evidence="6">
    <location>
        <begin position="338"/>
        <end position="356"/>
    </location>
</feature>
<feature type="region of interest" description="Disordered" evidence="7">
    <location>
        <begin position="366"/>
        <end position="387"/>
    </location>
</feature>
<feature type="transmembrane region" description="Helical" evidence="6">
    <location>
        <begin position="38"/>
        <end position="55"/>
    </location>
</feature>
<dbReference type="GO" id="GO:0016020">
    <property type="term" value="C:membrane"/>
    <property type="evidence" value="ECO:0007669"/>
    <property type="project" value="UniProtKB-SubCell"/>
</dbReference>
<feature type="transmembrane region" description="Helical" evidence="6">
    <location>
        <begin position="282"/>
        <end position="305"/>
    </location>
</feature>
<proteinExistence type="inferred from homology"/>
<evidence type="ECO:0000256" key="5">
    <source>
        <dbReference type="ARBA" id="ARBA00023136"/>
    </source>
</evidence>
<reference evidence="9 10" key="1">
    <citation type="submission" date="2020-08" db="EMBL/GenBank/DDBJ databases">
        <title>Plant Genome Project.</title>
        <authorList>
            <person name="Zhang R.-G."/>
        </authorList>
    </citation>
    <scope>NUCLEOTIDE SEQUENCE [LARGE SCALE GENOMIC DNA]</scope>
    <source>
        <tissue evidence="9">Rhizome</tissue>
    </source>
</reference>
<dbReference type="AlphaFoldDB" id="A0A8J5F8Q8"/>
<comment type="caution">
    <text evidence="9">The sequence shown here is derived from an EMBL/GenBank/DDBJ whole genome shotgun (WGS) entry which is preliminary data.</text>
</comment>
<gene>
    <name evidence="9" type="ORF">ZIOFF_053997</name>
</gene>
<feature type="transmembrane region" description="Helical" evidence="6">
    <location>
        <begin position="141"/>
        <end position="159"/>
    </location>
</feature>
<keyword evidence="3 6" id="KW-0812">Transmembrane</keyword>
<evidence type="ECO:0000256" key="7">
    <source>
        <dbReference type="SAM" id="MobiDB-lite"/>
    </source>
</evidence>
<feature type="transmembrane region" description="Helical" evidence="6">
    <location>
        <begin position="217"/>
        <end position="236"/>
    </location>
</feature>
<sequence length="387" mass="41738">MAKLPSTQPRHRLFNLISSMAPGVLMLSGSWCRRWRPVLVMLAIDAAFAVMNIMIKKALDAGTDRLVLITLRQLVAAVVLAPIAYFRERKMRPKLTTEICVHLFFSAALGQENRNKISILIAALTQYLFLVGLQYTSATFACAFANILPVLTFLVALLFRLETLNLKQAVGISKAAGAVVCIAGALVLSLYKGVALTSKAASGGHAGGGGYSSRQRATATCTLFAACLCYASWFLIQSKVGKKYPAIYSGAALTFLISFLQAAALSLVLQRGFAMWLLKSKLAIATVLYSGVVGSGIGFLAMSWCVEKRGPLFAAAFTPLIQILVAVIDTSFLHTPLYLGSVLGSALVISGLYFVLWGKSKETQTQTHTAKPTECNEENKVQQQQIV</sequence>
<dbReference type="EMBL" id="JACMSC010000015">
    <property type="protein sequence ID" value="KAG6485459.1"/>
    <property type="molecule type" value="Genomic_DNA"/>
</dbReference>
<keyword evidence="4 6" id="KW-1133">Transmembrane helix</keyword>
<dbReference type="Pfam" id="PF00892">
    <property type="entry name" value="EamA"/>
    <property type="match status" value="2"/>
</dbReference>
<dbReference type="InterPro" id="IPR030184">
    <property type="entry name" value="WAT1-related"/>
</dbReference>